<dbReference type="Pfam" id="PF03626">
    <property type="entry name" value="COX4_pro"/>
    <property type="match status" value="1"/>
</dbReference>
<dbReference type="InterPro" id="IPR005171">
    <property type="entry name" value="Cyt_c_oxidase_su4_prok"/>
</dbReference>
<feature type="transmembrane region" description="Helical" evidence="6">
    <location>
        <begin position="86"/>
        <end position="104"/>
    </location>
</feature>
<accession>A0A9X2A7I7</accession>
<keyword evidence="2" id="KW-1003">Cell membrane</keyword>
<protein>
    <submittedName>
        <fullName evidence="7">Cytochrome C oxidase subunit IV family protein</fullName>
    </submittedName>
</protein>
<name>A0A9X2A7I7_9FLAO</name>
<evidence type="ECO:0000256" key="2">
    <source>
        <dbReference type="ARBA" id="ARBA00022475"/>
    </source>
</evidence>
<dbReference type="GO" id="GO:0005886">
    <property type="term" value="C:plasma membrane"/>
    <property type="evidence" value="ECO:0007669"/>
    <property type="project" value="UniProtKB-SubCell"/>
</dbReference>
<keyword evidence="3 6" id="KW-0812">Transmembrane</keyword>
<proteinExistence type="predicted"/>
<feature type="transmembrane region" description="Helical" evidence="6">
    <location>
        <begin position="53"/>
        <end position="74"/>
    </location>
</feature>
<evidence type="ECO:0000256" key="5">
    <source>
        <dbReference type="ARBA" id="ARBA00023136"/>
    </source>
</evidence>
<evidence type="ECO:0000256" key="6">
    <source>
        <dbReference type="SAM" id="Phobius"/>
    </source>
</evidence>
<keyword evidence="4 6" id="KW-1133">Transmembrane helix</keyword>
<keyword evidence="8" id="KW-1185">Reference proteome</keyword>
<gene>
    <name evidence="7" type="ORF">LU635_07810</name>
</gene>
<evidence type="ECO:0000256" key="4">
    <source>
        <dbReference type="ARBA" id="ARBA00022989"/>
    </source>
</evidence>
<feature type="transmembrane region" description="Helical" evidence="6">
    <location>
        <begin position="18"/>
        <end position="38"/>
    </location>
</feature>
<reference evidence="7" key="1">
    <citation type="submission" date="2021-12" db="EMBL/GenBank/DDBJ databases">
        <title>Description of Gramella crocea sp. nov., a new bacterium isolated from activated sludge.</title>
        <authorList>
            <person name="Zhang X."/>
        </authorList>
    </citation>
    <scope>NUCLEOTIDE SEQUENCE</scope>
    <source>
        <strain evidence="7">YB25</strain>
    </source>
</reference>
<evidence type="ECO:0000256" key="1">
    <source>
        <dbReference type="ARBA" id="ARBA00004651"/>
    </source>
</evidence>
<comment type="caution">
    <text evidence="7">The sequence shown here is derived from an EMBL/GenBank/DDBJ whole genome shotgun (WGS) entry which is preliminary data.</text>
</comment>
<dbReference type="Proteomes" id="UP001139344">
    <property type="component" value="Unassembled WGS sequence"/>
</dbReference>
<comment type="subcellular location">
    <subcellularLocation>
        <location evidence="1">Cell membrane</location>
        <topology evidence="1">Multi-pass membrane protein</topology>
    </subcellularLocation>
</comment>
<sequence length="122" mass="14212">MAHDTTQHQDHGSATKRIWTVFAILSVVTIVEVALGIIKPAFLTDTYLLAMKLLNWIFIILTIYKAYYIAWAFMHLEHETKGLRRAVVWTGVFLVSYLIFILLTEGNYIYEVYRNGHVAWDF</sequence>
<keyword evidence="5 6" id="KW-0472">Membrane</keyword>
<dbReference type="AlphaFoldDB" id="A0A9X2A7I7"/>
<evidence type="ECO:0000313" key="8">
    <source>
        <dbReference type="Proteomes" id="UP001139344"/>
    </source>
</evidence>
<evidence type="ECO:0000313" key="7">
    <source>
        <dbReference type="EMBL" id="MCG9971537.1"/>
    </source>
</evidence>
<dbReference type="EMBL" id="JAJSON010000018">
    <property type="protein sequence ID" value="MCG9971537.1"/>
    <property type="molecule type" value="Genomic_DNA"/>
</dbReference>
<evidence type="ECO:0000256" key="3">
    <source>
        <dbReference type="ARBA" id="ARBA00022692"/>
    </source>
</evidence>
<organism evidence="7 8">
    <name type="scientific">Christiangramia crocea</name>
    <dbReference type="NCBI Taxonomy" id="2904124"/>
    <lineage>
        <taxon>Bacteria</taxon>
        <taxon>Pseudomonadati</taxon>
        <taxon>Bacteroidota</taxon>
        <taxon>Flavobacteriia</taxon>
        <taxon>Flavobacteriales</taxon>
        <taxon>Flavobacteriaceae</taxon>
        <taxon>Christiangramia</taxon>
    </lineage>
</organism>
<dbReference type="RefSeq" id="WP_240097878.1">
    <property type="nucleotide sequence ID" value="NZ_JAJSON010000018.1"/>
</dbReference>